<evidence type="ECO:0000256" key="1">
    <source>
        <dbReference type="SAM" id="MobiDB-lite"/>
    </source>
</evidence>
<dbReference type="HOGENOM" id="CLU_265708_0_0_1"/>
<dbReference type="Proteomes" id="UP000007266">
    <property type="component" value="Linkage group 7"/>
</dbReference>
<reference evidence="3 4" key="2">
    <citation type="journal article" date="2010" name="Nucleic Acids Res.">
        <title>BeetleBase in 2010: revisions to provide comprehensive genomic information for Tribolium castaneum.</title>
        <authorList>
            <person name="Kim H.S."/>
            <person name="Murphy T."/>
            <person name="Xia J."/>
            <person name="Caragea D."/>
            <person name="Park Y."/>
            <person name="Beeman R.W."/>
            <person name="Lorenzen M.D."/>
            <person name="Butcher S."/>
            <person name="Manak J.R."/>
            <person name="Brown S.J."/>
        </authorList>
    </citation>
    <scope>GENOME REANNOTATION</scope>
    <source>
        <strain evidence="3 4">Georgia GA2</strain>
    </source>
</reference>
<keyword evidence="2" id="KW-0732">Signal</keyword>
<dbReference type="KEGG" id="tca:657893"/>
<evidence type="ECO:0000313" key="3">
    <source>
        <dbReference type="EMBL" id="EFA06918.2"/>
    </source>
</evidence>
<feature type="signal peptide" evidence="2">
    <location>
        <begin position="1"/>
        <end position="21"/>
    </location>
</feature>
<organism evidence="3 4">
    <name type="scientific">Tribolium castaneum</name>
    <name type="common">Red flour beetle</name>
    <dbReference type="NCBI Taxonomy" id="7070"/>
    <lineage>
        <taxon>Eukaryota</taxon>
        <taxon>Metazoa</taxon>
        <taxon>Ecdysozoa</taxon>
        <taxon>Arthropoda</taxon>
        <taxon>Hexapoda</taxon>
        <taxon>Insecta</taxon>
        <taxon>Pterygota</taxon>
        <taxon>Neoptera</taxon>
        <taxon>Endopterygota</taxon>
        <taxon>Coleoptera</taxon>
        <taxon>Polyphaga</taxon>
        <taxon>Cucujiformia</taxon>
        <taxon>Tenebrionidae</taxon>
        <taxon>Tenebrionidae incertae sedis</taxon>
        <taxon>Tribolium</taxon>
    </lineage>
</organism>
<reference evidence="3 4" key="1">
    <citation type="journal article" date="2008" name="Nature">
        <title>The genome of the model beetle and pest Tribolium castaneum.</title>
        <authorList>
            <consortium name="Tribolium Genome Sequencing Consortium"/>
            <person name="Richards S."/>
            <person name="Gibbs R.A."/>
            <person name="Weinstock G.M."/>
            <person name="Brown S.J."/>
            <person name="Denell R."/>
            <person name="Beeman R.W."/>
            <person name="Gibbs R."/>
            <person name="Beeman R.W."/>
            <person name="Brown S.J."/>
            <person name="Bucher G."/>
            <person name="Friedrich M."/>
            <person name="Grimmelikhuijzen C.J."/>
            <person name="Klingler M."/>
            <person name="Lorenzen M."/>
            <person name="Richards S."/>
            <person name="Roth S."/>
            <person name="Schroder R."/>
            <person name="Tautz D."/>
            <person name="Zdobnov E.M."/>
            <person name="Muzny D."/>
            <person name="Gibbs R.A."/>
            <person name="Weinstock G.M."/>
            <person name="Attaway T."/>
            <person name="Bell S."/>
            <person name="Buhay C.J."/>
            <person name="Chandrabose M.N."/>
            <person name="Chavez D."/>
            <person name="Clerk-Blankenburg K.P."/>
            <person name="Cree A."/>
            <person name="Dao M."/>
            <person name="Davis C."/>
            <person name="Chacko J."/>
            <person name="Dinh H."/>
            <person name="Dugan-Rocha S."/>
            <person name="Fowler G."/>
            <person name="Garner T.T."/>
            <person name="Garnes J."/>
            <person name="Gnirke A."/>
            <person name="Hawes A."/>
            <person name="Hernandez J."/>
            <person name="Hines S."/>
            <person name="Holder M."/>
            <person name="Hume J."/>
            <person name="Jhangiani S.N."/>
            <person name="Joshi V."/>
            <person name="Khan Z.M."/>
            <person name="Jackson L."/>
            <person name="Kovar C."/>
            <person name="Kowis A."/>
            <person name="Lee S."/>
            <person name="Lewis L.R."/>
            <person name="Margolis J."/>
            <person name="Morgan M."/>
            <person name="Nazareth L.V."/>
            <person name="Nguyen N."/>
            <person name="Okwuonu G."/>
            <person name="Parker D."/>
            <person name="Richards S."/>
            <person name="Ruiz S.J."/>
            <person name="Santibanez J."/>
            <person name="Savard J."/>
            <person name="Scherer S.E."/>
            <person name="Schneider B."/>
            <person name="Sodergren E."/>
            <person name="Tautz D."/>
            <person name="Vattahil S."/>
            <person name="Villasana D."/>
            <person name="White C.S."/>
            <person name="Wright R."/>
            <person name="Park Y."/>
            <person name="Beeman R.W."/>
            <person name="Lord J."/>
            <person name="Oppert B."/>
            <person name="Lorenzen M."/>
            <person name="Brown S."/>
            <person name="Wang L."/>
            <person name="Savard J."/>
            <person name="Tautz D."/>
            <person name="Richards S."/>
            <person name="Weinstock G."/>
            <person name="Gibbs R.A."/>
            <person name="Liu Y."/>
            <person name="Worley K."/>
            <person name="Weinstock G."/>
            <person name="Elsik C.G."/>
            <person name="Reese J.T."/>
            <person name="Elhaik E."/>
            <person name="Landan G."/>
            <person name="Graur D."/>
            <person name="Arensburger P."/>
            <person name="Atkinson P."/>
            <person name="Beeman R.W."/>
            <person name="Beidler J."/>
            <person name="Brown S.J."/>
            <person name="Demuth J.P."/>
            <person name="Drury D.W."/>
            <person name="Du Y.Z."/>
            <person name="Fujiwara H."/>
            <person name="Lorenzen M."/>
            <person name="Maselli V."/>
            <person name="Osanai M."/>
            <person name="Park Y."/>
            <person name="Robertson H.M."/>
            <person name="Tu Z."/>
            <person name="Wang J.J."/>
            <person name="Wang S."/>
            <person name="Richards S."/>
            <person name="Song H."/>
            <person name="Zhang L."/>
            <person name="Sodergren E."/>
            <person name="Werner D."/>
            <person name="Stanke M."/>
            <person name="Morgenstern B."/>
            <person name="Solovyev V."/>
            <person name="Kosarev P."/>
            <person name="Brown G."/>
            <person name="Chen H.C."/>
            <person name="Ermolaeva O."/>
            <person name="Hlavina W."/>
            <person name="Kapustin Y."/>
            <person name="Kiryutin B."/>
            <person name="Kitts P."/>
            <person name="Maglott D."/>
            <person name="Pruitt K."/>
            <person name="Sapojnikov V."/>
            <person name="Souvorov A."/>
            <person name="Mackey A.J."/>
            <person name="Waterhouse R.M."/>
            <person name="Wyder S."/>
            <person name="Zdobnov E.M."/>
            <person name="Zdobnov E.M."/>
            <person name="Wyder S."/>
            <person name="Kriventseva E.V."/>
            <person name="Kadowaki T."/>
            <person name="Bork P."/>
            <person name="Aranda M."/>
            <person name="Bao R."/>
            <person name="Beermann A."/>
            <person name="Berns N."/>
            <person name="Bolognesi R."/>
            <person name="Bonneton F."/>
            <person name="Bopp D."/>
            <person name="Brown S.J."/>
            <person name="Bucher G."/>
            <person name="Butts T."/>
            <person name="Chaumot A."/>
            <person name="Denell R.E."/>
            <person name="Ferrier D.E."/>
            <person name="Friedrich M."/>
            <person name="Gordon C.M."/>
            <person name="Jindra M."/>
            <person name="Klingler M."/>
            <person name="Lan Q."/>
            <person name="Lattorff H.M."/>
            <person name="Laudet V."/>
            <person name="von Levetsow C."/>
            <person name="Liu Z."/>
            <person name="Lutz R."/>
            <person name="Lynch J.A."/>
            <person name="da Fonseca R.N."/>
            <person name="Posnien N."/>
            <person name="Reuter R."/>
            <person name="Roth S."/>
            <person name="Savard J."/>
            <person name="Schinko J.B."/>
            <person name="Schmitt C."/>
            <person name="Schoppmeier M."/>
            <person name="Schroder R."/>
            <person name="Shippy T.D."/>
            <person name="Simonnet F."/>
            <person name="Marques-Souza H."/>
            <person name="Tautz D."/>
            <person name="Tomoyasu Y."/>
            <person name="Trauner J."/>
            <person name="Van der Zee M."/>
            <person name="Vervoort M."/>
            <person name="Wittkopp N."/>
            <person name="Wimmer E.A."/>
            <person name="Yang X."/>
            <person name="Jones A.K."/>
            <person name="Sattelle D.B."/>
            <person name="Ebert P.R."/>
            <person name="Nelson D."/>
            <person name="Scott J.G."/>
            <person name="Beeman R.W."/>
            <person name="Muthukrishnan S."/>
            <person name="Kramer K.J."/>
            <person name="Arakane Y."/>
            <person name="Beeman R.W."/>
            <person name="Zhu Q."/>
            <person name="Hogenkamp D."/>
            <person name="Dixit R."/>
            <person name="Oppert B."/>
            <person name="Jiang H."/>
            <person name="Zou Z."/>
            <person name="Marshall J."/>
            <person name="Elpidina E."/>
            <person name="Vinokurov K."/>
            <person name="Oppert C."/>
            <person name="Zou Z."/>
            <person name="Evans J."/>
            <person name="Lu Z."/>
            <person name="Zhao P."/>
            <person name="Sumathipala N."/>
            <person name="Altincicek B."/>
            <person name="Vilcinskas A."/>
            <person name="Williams M."/>
            <person name="Hultmark D."/>
            <person name="Hetru C."/>
            <person name="Jiang H."/>
            <person name="Grimmelikhuijzen C.J."/>
            <person name="Hauser F."/>
            <person name="Cazzamali G."/>
            <person name="Williamson M."/>
            <person name="Park Y."/>
            <person name="Li B."/>
            <person name="Tanaka Y."/>
            <person name="Predel R."/>
            <person name="Neupert S."/>
            <person name="Schachtner J."/>
            <person name="Verleyen P."/>
            <person name="Raible F."/>
            <person name="Bork P."/>
            <person name="Friedrich M."/>
            <person name="Walden K.K."/>
            <person name="Robertson H.M."/>
            <person name="Angeli S."/>
            <person name="Foret S."/>
            <person name="Bucher G."/>
            <person name="Schuetz S."/>
            <person name="Maleszka R."/>
            <person name="Wimmer E.A."/>
            <person name="Beeman R.W."/>
            <person name="Lorenzen M."/>
            <person name="Tomoyasu Y."/>
            <person name="Miller S.C."/>
            <person name="Grossmann D."/>
            <person name="Bucher G."/>
        </authorList>
    </citation>
    <scope>NUCLEOTIDE SEQUENCE [LARGE SCALE GENOMIC DNA]</scope>
    <source>
        <strain evidence="3 4">Georgia GA2</strain>
    </source>
</reference>
<feature type="region of interest" description="Disordered" evidence="1">
    <location>
        <begin position="182"/>
        <end position="202"/>
    </location>
</feature>
<dbReference type="InParanoid" id="D6WQ39"/>
<sequence>MDIWSWLQEVALLIVVCKISAAGGDFLENIRPKADNPPELNDFLNNVLDHKSDFYFVKEVARKYQKMKKDTHLMDSLDEIPHPFDYDNGFSRRYKFDDKRHVHHHHKRLKNVGFIQPSFPRNKVHRIRRANPEEQNANKEKRSPVEIVMLAKPQQDTVHKRMPVGKREKHIPSNIFVEPEAERLGKRTPEISVESEGEKGEIQAGGTKITTKEKKEAIDLNEAVHRTYKSNQKNRVQTDNRNRQNDFYYVDLGNAAEKAMDRDERRRYEWSPEKVYYRSGHDRAFKAKPHDEHLDYNYDNSPHRSLDDEIAFEKALSYELNPRYEETQSRYNNPQGNNLYSVDEGRPDVIEAVNQPPGRFDYPDREQASNERFFINSKNAMHGADSTTEGTTKTTETFEDSGRNQVKHIGNGFIEITKTKREIGQEGLADSNEKNAMSLSGENVEEKSKDKAKDQSSIMFKHSLHPLRVRDVSQVENPPVSEDEKFKSRKLKFIDAQMANLYDQEENYDDVPSRPKRDFLDALGMKNEEDYSEDNPYRDEMITNNTDVNNDTHIHEHTTGSHCGFTKTTTLCPHEKDDVKNIKTILEEPKAISAQKKKKKDKRMQSQKHLAQLEDFDDLLERRVRDTDVETKVFENKDKIYNPHESARSHRKVSFVQRRHMFPNRVKYKKKEVKKSIATDHRIHKKEDSDCLATRVTDVSEVTTEGGNCTSSNSSGSDYEKVAHQMDIENEKLAQVVNGRLASKIVSTVFDELKKKSCLKAKFYSGLSRKHVNFAGTIDFDIFKANETEDVSEARLLLDQITKVLNRLVLNQVRRKLCQRLPEELKEYLDVVLNVKNTLESNNFVPNANQGDFLFTYQDRKNIPFDMNRIQQTLTELQTLLSNYKHLNEECQGRAEPVKEYIEQHVQLLEKVKNCPDHMCDKLGETKRDTPASHDLVEKQLESLGLGRSHDFVPNFDVNRMVKNRLESSGWKTDKKRDLAGKSDFTSRQFQKLQLAAQKVREKRENDKKIAELFAGQKNKKRSVKKLDVDFEDPVVYSLG</sequence>
<keyword evidence="4" id="KW-1185">Reference proteome</keyword>
<dbReference type="EMBL" id="KQ971354">
    <property type="protein sequence ID" value="EFA06918.2"/>
    <property type="molecule type" value="Genomic_DNA"/>
</dbReference>
<evidence type="ECO:0000256" key="2">
    <source>
        <dbReference type="SAM" id="SignalP"/>
    </source>
</evidence>
<dbReference type="OrthoDB" id="8035982at2759"/>
<feature type="region of interest" description="Disordered" evidence="1">
    <location>
        <begin position="427"/>
        <end position="454"/>
    </location>
</feature>
<accession>D6WQ39</accession>
<protein>
    <submittedName>
        <fullName evidence="3">Uncharacterized protein</fullName>
    </submittedName>
</protein>
<name>D6WQ39_TRICA</name>
<feature type="chain" id="PRO_5007310812" evidence="2">
    <location>
        <begin position="22"/>
        <end position="1040"/>
    </location>
</feature>
<gene>
    <name evidence="3" type="primary">AUGUSTUS-3.0.2_09867</name>
    <name evidence="3" type="ORF">TcasGA2_TC009867</name>
</gene>
<proteinExistence type="predicted"/>
<feature type="compositionally biased region" description="Basic and acidic residues" evidence="1">
    <location>
        <begin position="444"/>
        <end position="454"/>
    </location>
</feature>
<dbReference type="AlphaFoldDB" id="D6WQ39"/>
<evidence type="ECO:0000313" key="4">
    <source>
        <dbReference type="Proteomes" id="UP000007266"/>
    </source>
</evidence>